<protein>
    <submittedName>
        <fullName evidence="1">Crotonase/enoyl-CoA hydratase family protein</fullName>
    </submittedName>
</protein>
<dbReference type="Gene3D" id="3.90.226.10">
    <property type="entry name" value="2-enoyl-CoA Hydratase, Chain A, domain 1"/>
    <property type="match status" value="1"/>
</dbReference>
<sequence length="222" mass="23146">MITLTQLDGAHLITMDDGKVNALNKEKLDALVAALAECAGDQAPVAIRGRSGIFSAGFDLKGFAAGPETATAQLQAGKDAILAILRHPAPVITLCEGHAYPMGAFLMLAADKAIGTRGDFVTGMNESAIGMALPIYPMILGAARLGPHGRKAVATSEMFAPDAAREAGYFDRVVEPNEVDSALTEELAHMKGLNAGAFNANKAAMNRQLIDDIEASPLPDFG</sequence>
<dbReference type="InterPro" id="IPR029045">
    <property type="entry name" value="ClpP/crotonase-like_dom_sf"/>
</dbReference>
<dbReference type="Pfam" id="PF00378">
    <property type="entry name" value="ECH_1"/>
    <property type="match status" value="1"/>
</dbReference>
<accession>A0ABR8KMM7</accession>
<dbReference type="PANTHER" id="PTHR11941:SF54">
    <property type="entry name" value="ENOYL-COA HYDRATASE, MITOCHONDRIAL"/>
    <property type="match status" value="1"/>
</dbReference>
<dbReference type="Proteomes" id="UP000635384">
    <property type="component" value="Unassembled WGS sequence"/>
</dbReference>
<keyword evidence="2" id="KW-1185">Reference proteome</keyword>
<name>A0ABR8KMM7_9SPHN</name>
<dbReference type="NCBIfam" id="NF004858">
    <property type="entry name" value="PRK06213.1"/>
    <property type="match status" value="1"/>
</dbReference>
<evidence type="ECO:0000313" key="1">
    <source>
        <dbReference type="EMBL" id="MBD2841802.1"/>
    </source>
</evidence>
<dbReference type="RefSeq" id="WP_190787309.1">
    <property type="nucleotide sequence ID" value="NZ_JACXLC010000001.1"/>
</dbReference>
<dbReference type="SUPFAM" id="SSF52096">
    <property type="entry name" value="ClpP/crotonase"/>
    <property type="match status" value="1"/>
</dbReference>
<dbReference type="PANTHER" id="PTHR11941">
    <property type="entry name" value="ENOYL-COA HYDRATASE-RELATED"/>
    <property type="match status" value="1"/>
</dbReference>
<proteinExistence type="predicted"/>
<organism evidence="1 2">
    <name type="scientific">Erythrobacter rubeus</name>
    <dbReference type="NCBI Taxonomy" id="2760803"/>
    <lineage>
        <taxon>Bacteria</taxon>
        <taxon>Pseudomonadati</taxon>
        <taxon>Pseudomonadota</taxon>
        <taxon>Alphaproteobacteria</taxon>
        <taxon>Sphingomonadales</taxon>
        <taxon>Erythrobacteraceae</taxon>
        <taxon>Erythrobacter/Porphyrobacter group</taxon>
        <taxon>Erythrobacter</taxon>
    </lineage>
</organism>
<comment type="caution">
    <text evidence="1">The sequence shown here is derived from an EMBL/GenBank/DDBJ whole genome shotgun (WGS) entry which is preliminary data.</text>
</comment>
<dbReference type="EMBL" id="JACXLC010000001">
    <property type="protein sequence ID" value="MBD2841802.1"/>
    <property type="molecule type" value="Genomic_DNA"/>
</dbReference>
<reference evidence="1 2" key="1">
    <citation type="submission" date="2020-09" db="EMBL/GenBank/DDBJ databases">
        <authorList>
            <person name="Yoon J.-W."/>
        </authorList>
    </citation>
    <scope>NUCLEOTIDE SEQUENCE [LARGE SCALE GENOMIC DNA]</scope>
    <source>
        <strain evidence="1 2">KMU-140</strain>
    </source>
</reference>
<dbReference type="CDD" id="cd06558">
    <property type="entry name" value="crotonase-like"/>
    <property type="match status" value="1"/>
</dbReference>
<dbReference type="InterPro" id="IPR001753">
    <property type="entry name" value="Enoyl-CoA_hydra/iso"/>
</dbReference>
<evidence type="ECO:0000313" key="2">
    <source>
        <dbReference type="Proteomes" id="UP000635384"/>
    </source>
</evidence>
<gene>
    <name evidence="1" type="ORF">IB285_05945</name>
</gene>